<gene>
    <name evidence="4" type="ORF">L1049_008313</name>
</gene>
<feature type="domain" description="3'-5' exonuclease" evidence="3">
    <location>
        <begin position="35"/>
        <end position="211"/>
    </location>
</feature>
<dbReference type="FunFam" id="3.30.420.10:FF:000054">
    <property type="entry name" value="Werner Syndrome-like exonuclease"/>
    <property type="match status" value="1"/>
</dbReference>
<keyword evidence="5" id="KW-1185">Reference proteome</keyword>
<dbReference type="PANTHER" id="PTHR13620:SF105">
    <property type="entry name" value="OS01G0737700 PROTEIN"/>
    <property type="match status" value="1"/>
</dbReference>
<dbReference type="CDD" id="cd06141">
    <property type="entry name" value="WRN_exo"/>
    <property type="match status" value="1"/>
</dbReference>
<evidence type="ECO:0000256" key="2">
    <source>
        <dbReference type="ARBA" id="ARBA00022801"/>
    </source>
</evidence>
<evidence type="ECO:0000259" key="3">
    <source>
        <dbReference type="SMART" id="SM00474"/>
    </source>
</evidence>
<dbReference type="InterPro" id="IPR002562">
    <property type="entry name" value="3'-5'_exonuclease_dom"/>
</dbReference>
<dbReference type="EMBL" id="JBBPBK010000002">
    <property type="protein sequence ID" value="KAK9290147.1"/>
    <property type="molecule type" value="Genomic_DNA"/>
</dbReference>
<dbReference type="PANTHER" id="PTHR13620">
    <property type="entry name" value="3-5 EXONUCLEASE"/>
    <property type="match status" value="1"/>
</dbReference>
<reference evidence="4 5" key="1">
    <citation type="journal article" date="2024" name="Plant J.">
        <title>Genome sequences and population genomics reveal climatic adaptation and genomic divergence between two closely related sweetgum species.</title>
        <authorList>
            <person name="Xu W.Q."/>
            <person name="Ren C.Q."/>
            <person name="Zhang X.Y."/>
            <person name="Comes H.P."/>
            <person name="Liu X.H."/>
            <person name="Li Y.G."/>
            <person name="Kettle C.J."/>
            <person name="Jalonen R."/>
            <person name="Gaisberger H."/>
            <person name="Ma Y.Z."/>
            <person name="Qiu Y.X."/>
        </authorList>
    </citation>
    <scope>NUCLEOTIDE SEQUENCE [LARGE SCALE GENOMIC DNA]</scope>
    <source>
        <strain evidence="4">Hangzhou</strain>
    </source>
</reference>
<dbReference type="Proteomes" id="UP001415857">
    <property type="component" value="Unassembled WGS sequence"/>
</dbReference>
<dbReference type="InterPro" id="IPR051132">
    <property type="entry name" value="3-5_Exonuclease_domain"/>
</dbReference>
<dbReference type="GO" id="GO:0006139">
    <property type="term" value="P:nucleobase-containing compound metabolic process"/>
    <property type="evidence" value="ECO:0007669"/>
    <property type="project" value="InterPro"/>
</dbReference>
<dbReference type="AlphaFoldDB" id="A0AAP0S975"/>
<dbReference type="Gene3D" id="3.30.420.10">
    <property type="entry name" value="Ribonuclease H-like superfamily/Ribonuclease H"/>
    <property type="match status" value="1"/>
</dbReference>
<accession>A0AAP0S975</accession>
<evidence type="ECO:0000256" key="1">
    <source>
        <dbReference type="ARBA" id="ARBA00022722"/>
    </source>
</evidence>
<dbReference type="GO" id="GO:0005737">
    <property type="term" value="C:cytoplasm"/>
    <property type="evidence" value="ECO:0007669"/>
    <property type="project" value="TreeGrafter"/>
</dbReference>
<dbReference type="InterPro" id="IPR036397">
    <property type="entry name" value="RNaseH_sf"/>
</dbReference>
<dbReference type="Pfam" id="PF01612">
    <property type="entry name" value="DNA_pol_A_exo1"/>
    <property type="match status" value="1"/>
</dbReference>
<comment type="caution">
    <text evidence="4">The sequence shown here is derived from an EMBL/GenBank/DDBJ whole genome shotgun (WGS) entry which is preliminary data.</text>
</comment>
<name>A0AAP0S975_LIQFO</name>
<dbReference type="SUPFAM" id="SSF53098">
    <property type="entry name" value="Ribonuclease H-like"/>
    <property type="match status" value="1"/>
</dbReference>
<sequence>MTITIVDHELPFLSHDLYDVTFFNDEIETLVTHTPSMVGSWIANVEHINRRRLNRLVVGLDVEWRPNFIRGVQNPAATLQLCVGRCCLIFQLLYAPRMPRSLKNFLSDSDYTFVGVGICSDVEKLWDGYGLEVANAVDLGCSAARQLGMRKLHRAGLKDLAREILEKDVEKPRSVTLSNWDQAWLSKAQVAYACVDAYLSYKIGRALMAGN</sequence>
<dbReference type="SMART" id="SM00474">
    <property type="entry name" value="35EXOc"/>
    <property type="match status" value="1"/>
</dbReference>
<keyword evidence="1" id="KW-0540">Nuclease</keyword>
<keyword evidence="2" id="KW-0378">Hydrolase</keyword>
<dbReference type="GO" id="GO:0003676">
    <property type="term" value="F:nucleic acid binding"/>
    <property type="evidence" value="ECO:0007669"/>
    <property type="project" value="InterPro"/>
</dbReference>
<proteinExistence type="predicted"/>
<organism evidence="4 5">
    <name type="scientific">Liquidambar formosana</name>
    <name type="common">Formosan gum</name>
    <dbReference type="NCBI Taxonomy" id="63359"/>
    <lineage>
        <taxon>Eukaryota</taxon>
        <taxon>Viridiplantae</taxon>
        <taxon>Streptophyta</taxon>
        <taxon>Embryophyta</taxon>
        <taxon>Tracheophyta</taxon>
        <taxon>Spermatophyta</taxon>
        <taxon>Magnoliopsida</taxon>
        <taxon>eudicotyledons</taxon>
        <taxon>Gunneridae</taxon>
        <taxon>Pentapetalae</taxon>
        <taxon>Saxifragales</taxon>
        <taxon>Altingiaceae</taxon>
        <taxon>Liquidambar</taxon>
    </lineage>
</organism>
<protein>
    <recommendedName>
        <fullName evidence="3">3'-5' exonuclease domain-containing protein</fullName>
    </recommendedName>
</protein>
<dbReference type="GO" id="GO:0008408">
    <property type="term" value="F:3'-5' exonuclease activity"/>
    <property type="evidence" value="ECO:0007669"/>
    <property type="project" value="InterPro"/>
</dbReference>
<dbReference type="InterPro" id="IPR012337">
    <property type="entry name" value="RNaseH-like_sf"/>
</dbReference>
<evidence type="ECO:0000313" key="5">
    <source>
        <dbReference type="Proteomes" id="UP001415857"/>
    </source>
</evidence>
<evidence type="ECO:0000313" key="4">
    <source>
        <dbReference type="EMBL" id="KAK9290147.1"/>
    </source>
</evidence>
<dbReference type="GO" id="GO:0005634">
    <property type="term" value="C:nucleus"/>
    <property type="evidence" value="ECO:0007669"/>
    <property type="project" value="TreeGrafter"/>
</dbReference>